<protein>
    <submittedName>
        <fullName evidence="2">Uncharacterized protein</fullName>
    </submittedName>
</protein>
<evidence type="ECO:0000313" key="3">
    <source>
        <dbReference type="Proteomes" id="UP000219338"/>
    </source>
</evidence>
<dbReference type="Proteomes" id="UP000219338">
    <property type="component" value="Unassembled WGS sequence"/>
</dbReference>
<dbReference type="AlphaFoldDB" id="A0A284S0F5"/>
<keyword evidence="3" id="KW-1185">Reference proteome</keyword>
<evidence type="ECO:0000313" key="2">
    <source>
        <dbReference type="EMBL" id="SJL14483.1"/>
    </source>
</evidence>
<reference evidence="3" key="1">
    <citation type="journal article" date="2017" name="Nat. Ecol. Evol.">
        <title>Genome expansion and lineage-specific genetic innovations in the forest pathogenic fungi Armillaria.</title>
        <authorList>
            <person name="Sipos G."/>
            <person name="Prasanna A.N."/>
            <person name="Walter M.C."/>
            <person name="O'Connor E."/>
            <person name="Balint B."/>
            <person name="Krizsan K."/>
            <person name="Kiss B."/>
            <person name="Hess J."/>
            <person name="Varga T."/>
            <person name="Slot J."/>
            <person name="Riley R."/>
            <person name="Boka B."/>
            <person name="Rigling D."/>
            <person name="Barry K."/>
            <person name="Lee J."/>
            <person name="Mihaltcheva S."/>
            <person name="LaButti K."/>
            <person name="Lipzen A."/>
            <person name="Waldron R."/>
            <person name="Moloney N.M."/>
            <person name="Sperisen C."/>
            <person name="Kredics L."/>
            <person name="Vagvoelgyi C."/>
            <person name="Patrignani A."/>
            <person name="Fitzpatrick D."/>
            <person name="Nagy I."/>
            <person name="Doyle S."/>
            <person name="Anderson J.B."/>
            <person name="Grigoriev I.V."/>
            <person name="Gueldener U."/>
            <person name="Muensterkoetter M."/>
            <person name="Nagy L.G."/>
        </authorList>
    </citation>
    <scope>NUCLEOTIDE SEQUENCE [LARGE SCALE GENOMIC DNA]</scope>
    <source>
        <strain evidence="3">C18/9</strain>
    </source>
</reference>
<sequence length="123" mass="13438">MSFWNTLLPSGGQANPSACKDPPKPFRPFSALTPSLWLYTPLAQLTPTTSACFPQRPFSKMSLSPAHHAHGNCQGANPDLYACVKEVGASWRLHFDIKTGRIIRSSAPLDAQLLPVLTYDDSI</sequence>
<feature type="region of interest" description="Disordered" evidence="1">
    <location>
        <begin position="1"/>
        <end position="22"/>
    </location>
</feature>
<name>A0A284S0F5_ARMOS</name>
<dbReference type="OrthoDB" id="10465509at2759"/>
<organism evidence="2 3">
    <name type="scientific">Armillaria ostoyae</name>
    <name type="common">Armillaria root rot fungus</name>
    <dbReference type="NCBI Taxonomy" id="47428"/>
    <lineage>
        <taxon>Eukaryota</taxon>
        <taxon>Fungi</taxon>
        <taxon>Dikarya</taxon>
        <taxon>Basidiomycota</taxon>
        <taxon>Agaricomycotina</taxon>
        <taxon>Agaricomycetes</taxon>
        <taxon>Agaricomycetidae</taxon>
        <taxon>Agaricales</taxon>
        <taxon>Marasmiineae</taxon>
        <taxon>Physalacriaceae</taxon>
        <taxon>Armillaria</taxon>
    </lineage>
</organism>
<accession>A0A284S0F5</accession>
<dbReference type="EMBL" id="FUEG01000024">
    <property type="protein sequence ID" value="SJL14483.1"/>
    <property type="molecule type" value="Genomic_DNA"/>
</dbReference>
<evidence type="ECO:0000256" key="1">
    <source>
        <dbReference type="SAM" id="MobiDB-lite"/>
    </source>
</evidence>
<proteinExistence type="predicted"/>
<gene>
    <name evidence="2" type="ORF">ARMOST_17942</name>
</gene>
<feature type="compositionally biased region" description="Polar residues" evidence="1">
    <location>
        <begin position="1"/>
        <end position="16"/>
    </location>
</feature>